<sequence length="294" mass="30007">MRIRTLVELVRAPAALSVPGDVAAGSAARHPSRQTTMLMLSSCLLYWAGMALNDYADREVDAAERPARPIPSGRVPPGLALGLAISFTGLATTIAALSCGRRTLRVTVPLAGTVWGYNLGLKRTPAGPATMAAARALDVLHGAGPGGFRDAAPAAAAIGAHTFGVSTVGRAEVSGASRRVPGVALTVTSTIVAALLPRAIRMTAVGSPESRHDLAGATMSAALAVYASTTGTAQLQALRDPSPARLRQATSAGILGMIPLQATLTAGRGAPRRAATVLTLFPIARRLFGRVSPT</sequence>
<dbReference type="EMBL" id="FOMZ01000006">
    <property type="protein sequence ID" value="SFD97460.1"/>
    <property type="molecule type" value="Genomic_DNA"/>
</dbReference>
<keyword evidence="5" id="KW-0808">Transferase</keyword>
<comment type="subcellular location">
    <subcellularLocation>
        <location evidence="1">Membrane</location>
        <topology evidence="1">Multi-pass membrane protein</topology>
    </subcellularLocation>
</comment>
<dbReference type="Pfam" id="PF01040">
    <property type="entry name" value="UbiA"/>
    <property type="match status" value="1"/>
</dbReference>
<keyword evidence="4" id="KW-0472">Membrane</keyword>
<protein>
    <submittedName>
        <fullName evidence="5">4-hydroxybenzoate polyprenyltransferase</fullName>
    </submittedName>
</protein>
<gene>
    <name evidence="5" type="ORF">SAMN04487819_10629</name>
</gene>
<dbReference type="GO" id="GO:0016020">
    <property type="term" value="C:membrane"/>
    <property type="evidence" value="ECO:0007669"/>
    <property type="project" value="UniProtKB-SubCell"/>
</dbReference>
<dbReference type="InterPro" id="IPR050475">
    <property type="entry name" value="Prenyltransferase_related"/>
</dbReference>
<dbReference type="PANTHER" id="PTHR42723:SF1">
    <property type="entry name" value="CHLOROPHYLL SYNTHASE, CHLOROPLASTIC"/>
    <property type="match status" value="1"/>
</dbReference>
<dbReference type="AlphaFoldDB" id="A0A1I1WWK5"/>
<accession>A0A1I1WWK5</accession>
<evidence type="ECO:0000256" key="4">
    <source>
        <dbReference type="ARBA" id="ARBA00023136"/>
    </source>
</evidence>
<evidence type="ECO:0000313" key="5">
    <source>
        <dbReference type="EMBL" id="SFD97460.1"/>
    </source>
</evidence>
<dbReference type="Gene3D" id="1.10.357.140">
    <property type="entry name" value="UbiA prenyltransferase"/>
    <property type="match status" value="1"/>
</dbReference>
<dbReference type="Proteomes" id="UP000198716">
    <property type="component" value="Unassembled WGS sequence"/>
</dbReference>
<evidence type="ECO:0000256" key="1">
    <source>
        <dbReference type="ARBA" id="ARBA00004141"/>
    </source>
</evidence>
<proteinExistence type="predicted"/>
<reference evidence="6" key="1">
    <citation type="submission" date="2016-10" db="EMBL/GenBank/DDBJ databases">
        <authorList>
            <person name="Varghese N."/>
            <person name="Submissions S."/>
        </authorList>
    </citation>
    <scope>NUCLEOTIDE SEQUENCE [LARGE SCALE GENOMIC DNA]</scope>
    <source>
        <strain evidence="6">DSM 45004</strain>
    </source>
</reference>
<dbReference type="InterPro" id="IPR000537">
    <property type="entry name" value="UbiA_prenyltransferase"/>
</dbReference>
<dbReference type="GO" id="GO:0016765">
    <property type="term" value="F:transferase activity, transferring alkyl or aryl (other than methyl) groups"/>
    <property type="evidence" value="ECO:0007669"/>
    <property type="project" value="InterPro"/>
</dbReference>
<organism evidence="5 6">
    <name type="scientific">Actinopolyspora alba</name>
    <dbReference type="NCBI Taxonomy" id="673379"/>
    <lineage>
        <taxon>Bacteria</taxon>
        <taxon>Bacillati</taxon>
        <taxon>Actinomycetota</taxon>
        <taxon>Actinomycetes</taxon>
        <taxon>Actinopolysporales</taxon>
        <taxon>Actinopolysporaceae</taxon>
        <taxon>Actinopolyspora</taxon>
        <taxon>Actinopolyspora alba group</taxon>
    </lineage>
</organism>
<evidence type="ECO:0000256" key="2">
    <source>
        <dbReference type="ARBA" id="ARBA00022692"/>
    </source>
</evidence>
<name>A0A1I1WWK5_9ACTN</name>
<keyword evidence="6" id="KW-1185">Reference proteome</keyword>
<dbReference type="PANTHER" id="PTHR42723">
    <property type="entry name" value="CHLOROPHYLL SYNTHASE"/>
    <property type="match status" value="1"/>
</dbReference>
<keyword evidence="2" id="KW-0812">Transmembrane</keyword>
<keyword evidence="3" id="KW-1133">Transmembrane helix</keyword>
<evidence type="ECO:0000313" key="6">
    <source>
        <dbReference type="Proteomes" id="UP000198716"/>
    </source>
</evidence>
<evidence type="ECO:0000256" key="3">
    <source>
        <dbReference type="ARBA" id="ARBA00022989"/>
    </source>
</evidence>
<dbReference type="InterPro" id="IPR044878">
    <property type="entry name" value="UbiA_sf"/>
</dbReference>
<dbReference type="CDD" id="cd13964">
    <property type="entry name" value="PT_UbiA_1"/>
    <property type="match status" value="1"/>
</dbReference>
<dbReference type="NCBIfam" id="NF045897">
    <property type="entry name" value="SCO3242_trans"/>
    <property type="match status" value="1"/>
</dbReference>